<dbReference type="Proteomes" id="UP000736335">
    <property type="component" value="Unassembled WGS sequence"/>
</dbReference>
<evidence type="ECO:0000256" key="1">
    <source>
        <dbReference type="ARBA" id="ARBA00006817"/>
    </source>
</evidence>
<gene>
    <name evidence="4" type="ORF">BJ322DRAFT_1031536</name>
</gene>
<dbReference type="PANTHER" id="PTHR13009">
    <property type="entry name" value="HEAT SHOCK PROTEIN 90 HSP90 CO-CHAPERONE AHA-1"/>
    <property type="match status" value="1"/>
</dbReference>
<dbReference type="InterPro" id="IPR036338">
    <property type="entry name" value="Aha1"/>
</dbReference>
<feature type="compositionally biased region" description="Low complexity" evidence="2">
    <location>
        <begin position="173"/>
        <end position="190"/>
    </location>
</feature>
<dbReference type="SUPFAM" id="SSF103111">
    <property type="entry name" value="Activator of Hsp90 ATPase, Aha1"/>
    <property type="match status" value="1"/>
</dbReference>
<proteinExistence type="inferred from homology"/>
<dbReference type="Pfam" id="PF09229">
    <property type="entry name" value="Aha1_N"/>
    <property type="match status" value="1"/>
</dbReference>
<protein>
    <submittedName>
        <fullName evidence="4">Activator of Hsp90 ATPase</fullName>
    </submittedName>
</protein>
<dbReference type="CDD" id="cd08892">
    <property type="entry name" value="SRPBCC_Aha1"/>
    <property type="match status" value="1"/>
</dbReference>
<reference evidence="4" key="1">
    <citation type="journal article" date="2020" name="Nat. Commun.">
        <title>Large-scale genome sequencing of mycorrhizal fungi provides insights into the early evolution of symbiotic traits.</title>
        <authorList>
            <person name="Miyauchi S."/>
            <person name="Kiss E."/>
            <person name="Kuo A."/>
            <person name="Drula E."/>
            <person name="Kohler A."/>
            <person name="Sanchez-Garcia M."/>
            <person name="Morin E."/>
            <person name="Andreopoulos B."/>
            <person name="Barry K.W."/>
            <person name="Bonito G."/>
            <person name="Buee M."/>
            <person name="Carver A."/>
            <person name="Chen C."/>
            <person name="Cichocki N."/>
            <person name="Clum A."/>
            <person name="Culley D."/>
            <person name="Crous P.W."/>
            <person name="Fauchery L."/>
            <person name="Girlanda M."/>
            <person name="Hayes R.D."/>
            <person name="Keri Z."/>
            <person name="LaButti K."/>
            <person name="Lipzen A."/>
            <person name="Lombard V."/>
            <person name="Magnuson J."/>
            <person name="Maillard F."/>
            <person name="Murat C."/>
            <person name="Nolan M."/>
            <person name="Ohm R.A."/>
            <person name="Pangilinan J."/>
            <person name="Pereira M.F."/>
            <person name="Perotto S."/>
            <person name="Peter M."/>
            <person name="Pfister S."/>
            <person name="Riley R."/>
            <person name="Sitrit Y."/>
            <person name="Stielow J.B."/>
            <person name="Szollosi G."/>
            <person name="Zifcakova L."/>
            <person name="Stursova M."/>
            <person name="Spatafora J.W."/>
            <person name="Tedersoo L."/>
            <person name="Vaario L.M."/>
            <person name="Yamada A."/>
            <person name="Yan M."/>
            <person name="Wang P."/>
            <person name="Xu J."/>
            <person name="Bruns T."/>
            <person name="Baldrian P."/>
            <person name="Vilgalys R."/>
            <person name="Dunand C."/>
            <person name="Henrissat B."/>
            <person name="Grigoriev I.V."/>
            <person name="Hibbett D."/>
            <person name="Nagy L.G."/>
            <person name="Martin F.M."/>
        </authorList>
    </citation>
    <scope>NUCLEOTIDE SEQUENCE</scope>
    <source>
        <strain evidence="4">UH-Tt-Lm1</strain>
    </source>
</reference>
<evidence type="ECO:0000256" key="2">
    <source>
        <dbReference type="SAM" id="MobiDB-lite"/>
    </source>
</evidence>
<evidence type="ECO:0000313" key="5">
    <source>
        <dbReference type="Proteomes" id="UP000736335"/>
    </source>
</evidence>
<sequence length="338" mass="36754">MSVVQPMSNTTANWHWKNKNIGPWARQWFQRELVAITITGDGDESVQVTGVTDVDGDVELGQRKSKLITIYDVKIELEWSGKASDGTEASGKLVIPEVSHEVTLDGLSEYTYNWTLTTKKSKPVDSLYQLARQRLPVALEAKFAEFPAAIIETHGKDLTVSSEPSRTGTPVQATDATSATSTATAATPAPKSVARSPPPKKTTVNTSTVEVEATFMAAADDLFSLFTDERRIPIWTRAPAKSDPTPGSEYSLFGGGVKGKYVSLDAPKQIVQTWSLQSSDWPSGHEATFTTTLIQSSESTTVKFTLKGVPLGREDEIKRNIEGYYVHGLKSIGLGSEL</sequence>
<feature type="compositionally biased region" description="Polar residues" evidence="2">
    <location>
        <begin position="159"/>
        <end position="172"/>
    </location>
</feature>
<dbReference type="Gene3D" id="3.15.10.20">
    <property type="entry name" value="Activator of Hsp90 ATPase Aha1, N-terminal domain"/>
    <property type="match status" value="1"/>
</dbReference>
<dbReference type="PANTHER" id="PTHR13009:SF22">
    <property type="entry name" value="LD43819P"/>
    <property type="match status" value="1"/>
</dbReference>
<accession>A0A9P6HQJ0</accession>
<dbReference type="GO" id="GO:0006457">
    <property type="term" value="P:protein folding"/>
    <property type="evidence" value="ECO:0007669"/>
    <property type="project" value="TreeGrafter"/>
</dbReference>
<dbReference type="SMART" id="SM01000">
    <property type="entry name" value="Aha1_N"/>
    <property type="match status" value="1"/>
</dbReference>
<dbReference type="SUPFAM" id="SSF55961">
    <property type="entry name" value="Bet v1-like"/>
    <property type="match status" value="1"/>
</dbReference>
<comment type="caution">
    <text evidence="4">The sequence shown here is derived from an EMBL/GenBank/DDBJ whole genome shotgun (WGS) entry which is preliminary data.</text>
</comment>
<comment type="similarity">
    <text evidence="1">Belongs to the AHA1 family.</text>
</comment>
<dbReference type="OrthoDB" id="567237at2759"/>
<dbReference type="GO" id="GO:0005829">
    <property type="term" value="C:cytosol"/>
    <property type="evidence" value="ECO:0007669"/>
    <property type="project" value="TreeGrafter"/>
</dbReference>
<dbReference type="GO" id="GO:0051087">
    <property type="term" value="F:protein-folding chaperone binding"/>
    <property type="evidence" value="ECO:0007669"/>
    <property type="project" value="InterPro"/>
</dbReference>
<dbReference type="Gene3D" id="3.30.530.20">
    <property type="match status" value="1"/>
</dbReference>
<keyword evidence="5" id="KW-1185">Reference proteome</keyword>
<dbReference type="InterPro" id="IPR013538">
    <property type="entry name" value="ASHA1/2-like_C"/>
</dbReference>
<dbReference type="InterPro" id="IPR015310">
    <property type="entry name" value="AHSA1-like_N"/>
</dbReference>
<dbReference type="EMBL" id="WIUZ02000001">
    <property type="protein sequence ID" value="KAF9792814.1"/>
    <property type="molecule type" value="Genomic_DNA"/>
</dbReference>
<feature type="region of interest" description="Disordered" evidence="2">
    <location>
        <begin position="159"/>
        <end position="205"/>
    </location>
</feature>
<evidence type="ECO:0000313" key="4">
    <source>
        <dbReference type="EMBL" id="KAF9792814.1"/>
    </source>
</evidence>
<dbReference type="Pfam" id="PF08327">
    <property type="entry name" value="AHSA1"/>
    <property type="match status" value="1"/>
</dbReference>
<dbReference type="GO" id="GO:0001671">
    <property type="term" value="F:ATPase activator activity"/>
    <property type="evidence" value="ECO:0007669"/>
    <property type="project" value="InterPro"/>
</dbReference>
<feature type="domain" description="Activator of Hsp90 ATPase AHSA1-like N-terminal" evidence="3">
    <location>
        <begin position="18"/>
        <end position="156"/>
    </location>
</feature>
<organism evidence="4 5">
    <name type="scientific">Thelephora terrestris</name>
    <dbReference type="NCBI Taxonomy" id="56493"/>
    <lineage>
        <taxon>Eukaryota</taxon>
        <taxon>Fungi</taxon>
        <taxon>Dikarya</taxon>
        <taxon>Basidiomycota</taxon>
        <taxon>Agaricomycotina</taxon>
        <taxon>Agaricomycetes</taxon>
        <taxon>Thelephorales</taxon>
        <taxon>Thelephoraceae</taxon>
        <taxon>Thelephora</taxon>
    </lineage>
</organism>
<dbReference type="InterPro" id="IPR023393">
    <property type="entry name" value="START-like_dom_sf"/>
</dbReference>
<reference evidence="4" key="2">
    <citation type="submission" date="2020-11" db="EMBL/GenBank/DDBJ databases">
        <authorList>
            <consortium name="DOE Joint Genome Institute"/>
            <person name="Kuo A."/>
            <person name="Miyauchi S."/>
            <person name="Kiss E."/>
            <person name="Drula E."/>
            <person name="Kohler A."/>
            <person name="Sanchez-Garcia M."/>
            <person name="Andreopoulos B."/>
            <person name="Barry K.W."/>
            <person name="Bonito G."/>
            <person name="Buee M."/>
            <person name="Carver A."/>
            <person name="Chen C."/>
            <person name="Cichocki N."/>
            <person name="Clum A."/>
            <person name="Culley D."/>
            <person name="Crous P.W."/>
            <person name="Fauchery L."/>
            <person name="Girlanda M."/>
            <person name="Hayes R."/>
            <person name="Keri Z."/>
            <person name="Labutti K."/>
            <person name="Lipzen A."/>
            <person name="Lombard V."/>
            <person name="Magnuson J."/>
            <person name="Maillard F."/>
            <person name="Morin E."/>
            <person name="Murat C."/>
            <person name="Nolan M."/>
            <person name="Ohm R."/>
            <person name="Pangilinan J."/>
            <person name="Pereira M."/>
            <person name="Perotto S."/>
            <person name="Peter M."/>
            <person name="Riley R."/>
            <person name="Sitrit Y."/>
            <person name="Stielow B."/>
            <person name="Szollosi G."/>
            <person name="Zifcakova L."/>
            <person name="Stursova M."/>
            <person name="Spatafora J.W."/>
            <person name="Tedersoo L."/>
            <person name="Vaario L.-M."/>
            <person name="Yamada A."/>
            <person name="Yan M."/>
            <person name="Wang P."/>
            <person name="Xu J."/>
            <person name="Bruns T."/>
            <person name="Baldrian P."/>
            <person name="Vilgalys R."/>
            <person name="Henrissat B."/>
            <person name="Grigoriev I.V."/>
            <person name="Hibbett D."/>
            <person name="Nagy L.G."/>
            <person name="Martin F.M."/>
        </authorList>
    </citation>
    <scope>NUCLEOTIDE SEQUENCE</scope>
    <source>
        <strain evidence="4">UH-Tt-Lm1</strain>
    </source>
</reference>
<dbReference type="AlphaFoldDB" id="A0A9P6HQJ0"/>
<name>A0A9P6HQJ0_9AGAM</name>
<evidence type="ECO:0000259" key="3">
    <source>
        <dbReference type="SMART" id="SM01000"/>
    </source>
</evidence>